<dbReference type="PATRIC" id="fig|348151.3.peg.2039"/>
<evidence type="ECO:0000313" key="4">
    <source>
        <dbReference type="Proteomes" id="UP000321429"/>
    </source>
</evidence>
<keyword evidence="3" id="KW-1185">Reference proteome</keyword>
<dbReference type="STRING" id="348151.IV55_GL001986"/>
<dbReference type="RefSeq" id="WP_057810743.1">
    <property type="nucleotide sequence ID" value="NZ_BJUD01000015.1"/>
</dbReference>
<dbReference type="AlphaFoldDB" id="A0A0R2L1D8"/>
<accession>A0A0R2L1D8</accession>
<dbReference type="Proteomes" id="UP000051139">
    <property type="component" value="Unassembled WGS sequence"/>
</dbReference>
<evidence type="ECO:0000313" key="2">
    <source>
        <dbReference type="EMBL" id="KRN95523.1"/>
    </source>
</evidence>
<dbReference type="EMBL" id="BJUD01000015">
    <property type="protein sequence ID" value="GEK28680.1"/>
    <property type="molecule type" value="Genomic_DNA"/>
</dbReference>
<dbReference type="InterPro" id="IPR010064">
    <property type="entry name" value="HK97-gp10_tail"/>
</dbReference>
<evidence type="ECO:0000313" key="3">
    <source>
        <dbReference type="Proteomes" id="UP000051139"/>
    </source>
</evidence>
<dbReference type="EMBL" id="JQCB01000008">
    <property type="protein sequence ID" value="KRN95523.1"/>
    <property type="molecule type" value="Genomic_DNA"/>
</dbReference>
<name>A0A0R2L1D8_9LACO</name>
<gene>
    <name evidence="2" type="ORF">IV55_GL001986</name>
    <name evidence="1" type="ORF">LSI01_09910</name>
</gene>
<evidence type="ECO:0000313" key="1">
    <source>
        <dbReference type="EMBL" id="GEK28680.1"/>
    </source>
</evidence>
<reference evidence="2 3" key="1">
    <citation type="journal article" date="2015" name="Genome Announc.">
        <title>Expanding the biotechnology potential of lactobacilli through comparative genomics of 213 strains and associated genera.</title>
        <authorList>
            <person name="Sun Z."/>
            <person name="Harris H.M."/>
            <person name="McCann A."/>
            <person name="Guo C."/>
            <person name="Argimon S."/>
            <person name="Zhang W."/>
            <person name="Yang X."/>
            <person name="Jeffery I.B."/>
            <person name="Cooney J.C."/>
            <person name="Kagawa T.F."/>
            <person name="Liu W."/>
            <person name="Song Y."/>
            <person name="Salvetti E."/>
            <person name="Wrobel A."/>
            <person name="Rasinkangas P."/>
            <person name="Parkhill J."/>
            <person name="Rea M.C."/>
            <person name="O'Sullivan O."/>
            <person name="Ritari J."/>
            <person name="Douillard F.P."/>
            <person name="Paul Ross R."/>
            <person name="Yang R."/>
            <person name="Briner A.E."/>
            <person name="Felis G.E."/>
            <person name="de Vos W.M."/>
            <person name="Barrangou R."/>
            <person name="Klaenhammer T.R."/>
            <person name="Caufield P.W."/>
            <person name="Cui Y."/>
            <person name="Zhang H."/>
            <person name="O'Toole P.W."/>
        </authorList>
    </citation>
    <scope>NUCLEOTIDE SEQUENCE [LARGE SCALE GENOMIC DNA]</scope>
    <source>
        <strain evidence="2 3">DSM 22696</strain>
    </source>
</reference>
<dbReference type="Proteomes" id="UP000321429">
    <property type="component" value="Unassembled WGS sequence"/>
</dbReference>
<dbReference type="NCBIfam" id="TIGR01725">
    <property type="entry name" value="phge_HK97_gp10"/>
    <property type="match status" value="1"/>
</dbReference>
<reference evidence="1 4" key="2">
    <citation type="submission" date="2019-07" db="EMBL/GenBank/DDBJ databases">
        <title>Whole genome shotgun sequence of Lactobacillus siliginis NBRC 101315.</title>
        <authorList>
            <person name="Hosoyama A."/>
            <person name="Uohara A."/>
            <person name="Ohji S."/>
            <person name="Ichikawa N."/>
        </authorList>
    </citation>
    <scope>NUCLEOTIDE SEQUENCE [LARGE SCALE GENOMIC DNA]</scope>
    <source>
        <strain evidence="1 4">NBRC 101315</strain>
    </source>
</reference>
<dbReference type="OrthoDB" id="2146187at2"/>
<sequence>MSDDFEEQLNGWLERVTNDATVTPEEQAQITGAGAEVFAKSLEQHTPYDASRQHKHLRDSIVFDPGKTVDGKAGNTDVGFTANKAYIARFLNDGTKKMVPTHFREEAEADSKNSVLAAIEAKYRELKGE</sequence>
<comment type="caution">
    <text evidence="2">The sequence shown here is derived from an EMBL/GenBank/DDBJ whole genome shotgun (WGS) entry which is preliminary data.</text>
</comment>
<organism evidence="2 3">
    <name type="scientific">Furfurilactobacillus siliginis</name>
    <dbReference type="NCBI Taxonomy" id="348151"/>
    <lineage>
        <taxon>Bacteria</taxon>
        <taxon>Bacillati</taxon>
        <taxon>Bacillota</taxon>
        <taxon>Bacilli</taxon>
        <taxon>Lactobacillales</taxon>
        <taxon>Lactobacillaceae</taxon>
        <taxon>Furfurilactobacillus</taxon>
    </lineage>
</organism>
<proteinExistence type="predicted"/>
<protein>
    <submittedName>
        <fullName evidence="1">Phage head-tail adapter protein</fullName>
    </submittedName>
</protein>
<dbReference type="Pfam" id="PF04883">
    <property type="entry name" value="HK97-gp10_like"/>
    <property type="match status" value="1"/>
</dbReference>